<reference evidence="1" key="1">
    <citation type="submission" date="2016-03" db="EMBL/GenBank/DDBJ databases">
        <title>Draft genome sequence of Rosellinia necatrix.</title>
        <authorList>
            <person name="Kanematsu S."/>
        </authorList>
    </citation>
    <scope>NUCLEOTIDE SEQUENCE [LARGE SCALE GENOMIC DNA]</scope>
    <source>
        <strain evidence="1">W97</strain>
    </source>
</reference>
<sequence>MGIDFPPGWSSERLSTLSLDEYSQLPEQERASLRAVVRKHPFSSEYPKLMKLHSALSSAAARPATPPSYVPLGWTVEQARGFDMSLVSKLSEEENRLRVAGICADSARRDLKAGQQAAEPPSYVPAGWTAAQAISPTFGILSQLSLQELTRFMESRNEQKASQIRSLAINSARPSSNAHLLPSPLVQTLQREGYPAWGFVLVRTYYASEERWGAFQGRLDILCDAQLNEEEGEGQQSIKDRLEFNTIEDPRLQGISHAEARKHFHIARAMGGVAAGLDLSVLLLVDEDVIDSFLGNGARSSPGEPASPHLVAVDVAEPPADQVARGYPGFFRVSVNALLSELYPKLRMGLSGEDLWAMLDGGQTLWIGDDE</sequence>
<dbReference type="OrthoDB" id="4869816at2759"/>
<dbReference type="OMA" id="GLDTGMC"/>
<name>A0A1W2TXF3_ROSNE</name>
<dbReference type="EMBL" id="DF977572">
    <property type="protein sequence ID" value="GAP93389.1"/>
    <property type="molecule type" value="Genomic_DNA"/>
</dbReference>
<accession>A0A1W2TXF3</accession>
<gene>
    <name evidence="1" type="ORF">SAMD00023353_12700040</name>
</gene>
<protein>
    <submittedName>
        <fullName evidence="1">Putative ww rsp5 wwp</fullName>
    </submittedName>
</protein>
<proteinExistence type="predicted"/>
<keyword evidence="2" id="KW-1185">Reference proteome</keyword>
<dbReference type="AlphaFoldDB" id="A0A1W2TXF3"/>
<organism evidence="1">
    <name type="scientific">Rosellinia necatrix</name>
    <name type="common">White root-rot fungus</name>
    <dbReference type="NCBI Taxonomy" id="77044"/>
    <lineage>
        <taxon>Eukaryota</taxon>
        <taxon>Fungi</taxon>
        <taxon>Dikarya</taxon>
        <taxon>Ascomycota</taxon>
        <taxon>Pezizomycotina</taxon>
        <taxon>Sordariomycetes</taxon>
        <taxon>Xylariomycetidae</taxon>
        <taxon>Xylariales</taxon>
        <taxon>Xylariaceae</taxon>
        <taxon>Rosellinia</taxon>
    </lineage>
</organism>
<evidence type="ECO:0000313" key="1">
    <source>
        <dbReference type="EMBL" id="GAP93389.1"/>
    </source>
</evidence>
<evidence type="ECO:0000313" key="2">
    <source>
        <dbReference type="Proteomes" id="UP000054516"/>
    </source>
</evidence>
<dbReference type="Proteomes" id="UP000054516">
    <property type="component" value="Unassembled WGS sequence"/>
</dbReference>
<dbReference type="STRING" id="77044.A0A1W2TXF3"/>